<gene>
    <name evidence="1" type="ORF">CIRG_01475</name>
</gene>
<accession>A0A0J6Y0Z1</accession>
<dbReference type="AlphaFoldDB" id="A0A0J6Y0Z1"/>
<sequence>MARQKVAFFSGLRRNSYIYLEKCALRGIWFVSANSPLARISKSLQDELPFQRLSALSTKVDEPRGSASKRSLVVTLSSSPPMELVMSRKKKLRICQIILEKPQNFRTGKPLQRIFIAELTTKEATRIQNGPLSTQR</sequence>
<protein>
    <submittedName>
        <fullName evidence="1">Uncharacterized protein</fullName>
    </submittedName>
</protein>
<dbReference type="EMBL" id="DS028093">
    <property type="protein sequence ID" value="KMP01335.1"/>
    <property type="molecule type" value="Genomic_DNA"/>
</dbReference>
<proteinExistence type="predicted"/>
<evidence type="ECO:0000313" key="1">
    <source>
        <dbReference type="EMBL" id="KMP01335.1"/>
    </source>
</evidence>
<dbReference type="Proteomes" id="UP000054565">
    <property type="component" value="Unassembled WGS sequence"/>
</dbReference>
<reference evidence="2" key="1">
    <citation type="journal article" date="2010" name="Genome Res.">
        <title>Population genomic sequencing of Coccidioides fungi reveals recent hybridization and transposon control.</title>
        <authorList>
            <person name="Neafsey D.E."/>
            <person name="Barker B.M."/>
            <person name="Sharpton T.J."/>
            <person name="Stajich J.E."/>
            <person name="Park D.J."/>
            <person name="Whiston E."/>
            <person name="Hung C.-Y."/>
            <person name="McMahan C."/>
            <person name="White J."/>
            <person name="Sykes S."/>
            <person name="Heiman D."/>
            <person name="Young S."/>
            <person name="Zeng Q."/>
            <person name="Abouelleil A."/>
            <person name="Aftuck L."/>
            <person name="Bessette D."/>
            <person name="Brown A."/>
            <person name="FitzGerald M."/>
            <person name="Lui A."/>
            <person name="Macdonald J.P."/>
            <person name="Priest M."/>
            <person name="Orbach M.J."/>
            <person name="Galgiani J.N."/>
            <person name="Kirkland T.N."/>
            <person name="Cole G.T."/>
            <person name="Birren B.W."/>
            <person name="Henn M.R."/>
            <person name="Taylor J.W."/>
            <person name="Rounsley S.D."/>
        </authorList>
    </citation>
    <scope>NUCLEOTIDE SEQUENCE [LARGE SCALE GENOMIC DNA]</scope>
    <source>
        <strain evidence="2">RMSCC 2394</strain>
    </source>
</reference>
<organism evidence="1 2">
    <name type="scientific">Coccidioides immitis RMSCC 2394</name>
    <dbReference type="NCBI Taxonomy" id="404692"/>
    <lineage>
        <taxon>Eukaryota</taxon>
        <taxon>Fungi</taxon>
        <taxon>Dikarya</taxon>
        <taxon>Ascomycota</taxon>
        <taxon>Pezizomycotina</taxon>
        <taxon>Eurotiomycetes</taxon>
        <taxon>Eurotiomycetidae</taxon>
        <taxon>Onygenales</taxon>
        <taxon>Onygenaceae</taxon>
        <taxon>Coccidioides</taxon>
    </lineage>
</organism>
<evidence type="ECO:0000313" key="2">
    <source>
        <dbReference type="Proteomes" id="UP000054565"/>
    </source>
</evidence>
<name>A0A0J6Y0Z1_COCIT</name>